<sequence length="299" mass="32131">MALSGRTWIISYGGHEASIASVGGGLRNYQINGTDVIDGYSDEEIAPEAAGHLLAPWPGRIAGGRYGFGGGEHFLPINDPSHNAALHGLVQWCEWEATEVTSSAVTVEYGMPARPGYPWPLTLRTRWSVGPMGLRAAHTVSNIGSETVPFGFGVHPYVKVPDAELIDSGWVEMDASEQCVLDRDLIPSGFKDSEVKGRTDLAGLVLDNAYTGLERDSSGTSTVRVGNGGKSVEVWADDSFDWFVLFTSDTRSGERRRGSIAVEPMTCPPNAFNDGRGLIELGPSQAWFGVWGVKPVGFD</sequence>
<name>A0ABV8TWI7_9ACTN</name>
<dbReference type="EMBL" id="JBHSDK010000012">
    <property type="protein sequence ID" value="MFC4335159.1"/>
    <property type="molecule type" value="Genomic_DNA"/>
</dbReference>
<comment type="caution">
    <text evidence="1">The sequence shown here is derived from an EMBL/GenBank/DDBJ whole genome shotgun (WGS) entry which is preliminary data.</text>
</comment>
<accession>A0ABV8TWI7</accession>
<dbReference type="InterPro" id="IPR008183">
    <property type="entry name" value="Aldose_1/G6P_1-epimerase"/>
</dbReference>
<evidence type="ECO:0000313" key="1">
    <source>
        <dbReference type="EMBL" id="MFC4335159.1"/>
    </source>
</evidence>
<proteinExistence type="predicted"/>
<dbReference type="RefSeq" id="WP_380619579.1">
    <property type="nucleotide sequence ID" value="NZ_JBHSDK010000012.1"/>
</dbReference>
<gene>
    <name evidence="1" type="ORF">ACFPET_08100</name>
</gene>
<dbReference type="SUPFAM" id="SSF74650">
    <property type="entry name" value="Galactose mutarotase-like"/>
    <property type="match status" value="1"/>
</dbReference>
<dbReference type="InterPro" id="IPR014718">
    <property type="entry name" value="GH-type_carb-bd"/>
</dbReference>
<protein>
    <submittedName>
        <fullName evidence="1">Aldose epimerase</fullName>
    </submittedName>
</protein>
<reference evidence="2" key="1">
    <citation type="journal article" date="2019" name="Int. J. Syst. Evol. Microbiol.">
        <title>The Global Catalogue of Microorganisms (GCM) 10K type strain sequencing project: providing services to taxonomists for standard genome sequencing and annotation.</title>
        <authorList>
            <consortium name="The Broad Institute Genomics Platform"/>
            <consortium name="The Broad Institute Genome Sequencing Center for Infectious Disease"/>
            <person name="Wu L."/>
            <person name="Ma J."/>
        </authorList>
    </citation>
    <scope>NUCLEOTIDE SEQUENCE [LARGE SCALE GENOMIC DNA]</scope>
    <source>
        <strain evidence="2">IBRC-M 10908</strain>
    </source>
</reference>
<keyword evidence="2" id="KW-1185">Reference proteome</keyword>
<dbReference type="Pfam" id="PF01263">
    <property type="entry name" value="Aldose_epim"/>
    <property type="match status" value="1"/>
</dbReference>
<dbReference type="Gene3D" id="2.70.98.10">
    <property type="match status" value="1"/>
</dbReference>
<dbReference type="InterPro" id="IPR011013">
    <property type="entry name" value="Gal_mutarotase_sf_dom"/>
</dbReference>
<organism evidence="1 2">
    <name type="scientific">Salininema proteolyticum</name>
    <dbReference type="NCBI Taxonomy" id="1607685"/>
    <lineage>
        <taxon>Bacteria</taxon>
        <taxon>Bacillati</taxon>
        <taxon>Actinomycetota</taxon>
        <taxon>Actinomycetes</taxon>
        <taxon>Glycomycetales</taxon>
        <taxon>Glycomycetaceae</taxon>
        <taxon>Salininema</taxon>
    </lineage>
</organism>
<evidence type="ECO:0000313" key="2">
    <source>
        <dbReference type="Proteomes" id="UP001595823"/>
    </source>
</evidence>
<dbReference type="Proteomes" id="UP001595823">
    <property type="component" value="Unassembled WGS sequence"/>
</dbReference>